<evidence type="ECO:0000313" key="1">
    <source>
        <dbReference type="EMBL" id="KAI2385107.1"/>
    </source>
</evidence>
<name>A0ACB8UTY6_9EURO</name>
<gene>
    <name evidence="1" type="ORF">LOY88_004289</name>
</gene>
<dbReference type="EMBL" id="JALBCA010000063">
    <property type="protein sequence ID" value="KAI2385107.1"/>
    <property type="molecule type" value="Genomic_DNA"/>
</dbReference>
<organism evidence="1">
    <name type="scientific">Ophidiomyces ophidiicola</name>
    <dbReference type="NCBI Taxonomy" id="1387563"/>
    <lineage>
        <taxon>Eukaryota</taxon>
        <taxon>Fungi</taxon>
        <taxon>Dikarya</taxon>
        <taxon>Ascomycota</taxon>
        <taxon>Pezizomycotina</taxon>
        <taxon>Eurotiomycetes</taxon>
        <taxon>Eurotiomycetidae</taxon>
        <taxon>Onygenales</taxon>
        <taxon>Onygenaceae</taxon>
        <taxon>Ophidiomyces</taxon>
    </lineage>
</organism>
<accession>A0ACB8UTY6</accession>
<comment type="caution">
    <text evidence="1">The sequence shown here is derived from an EMBL/GenBank/DDBJ whole genome shotgun (WGS) entry which is preliminary data.</text>
</comment>
<protein>
    <submittedName>
        <fullName evidence="1">Uncharacterized protein</fullName>
    </submittedName>
</protein>
<proteinExistence type="predicted"/>
<sequence length="336" mass="37163">MPFVLTSRLAVSRAASPFRPHALGSLATFQCQRHYGRMLKTIVSKHVTSIADVVRPTITPGLRSLPQEINKLTKSFAPTHTQESKYGAQRALEKAAEAPEDDISTEPYSLTAIDTNIQSQVRSLMRLVPHAVAIITSTFPNNDAGSAFRGMTVSSFNTVTLYPDPIVSFNVKMPSETYDAILSSQRFLVHLLSSNKATARLAREFSRGHENILLEDKKGTFRFASLSSPHNLPAISEGEPPRLVIQGEEASITADNGSLPNFPFILECRYHPSSIRVGDHVVVLGTVMKICCEQSQRQPQQSETYHSTNELCLTYADTRFWKIGEPVTPLPREGEP</sequence>
<reference evidence="1" key="1">
    <citation type="journal article" date="2022" name="bioRxiv">
        <title>Population genetic analysis of Ophidiomyces ophidiicola, the causative agent of snake fungal disease, indicates recent introductions to the USA.</title>
        <authorList>
            <person name="Ladner J.T."/>
            <person name="Palmer J.M."/>
            <person name="Ettinger C.L."/>
            <person name="Stajich J.E."/>
            <person name="Farrell T.M."/>
            <person name="Glorioso B.M."/>
            <person name="Lawson B."/>
            <person name="Price S.J."/>
            <person name="Stengle A.G."/>
            <person name="Grear D.A."/>
            <person name="Lorch J.M."/>
        </authorList>
    </citation>
    <scope>NUCLEOTIDE SEQUENCE</scope>
    <source>
        <strain evidence="1">NWHC 24266-5</strain>
    </source>
</reference>